<dbReference type="PANTHER" id="PTHR30328:SF54">
    <property type="entry name" value="HTH-TYPE TRANSCRIPTIONAL REPRESSOR SCO4008"/>
    <property type="match status" value="1"/>
</dbReference>
<comment type="caution">
    <text evidence="5">The sequence shown here is derived from an EMBL/GenBank/DDBJ whole genome shotgun (WGS) entry which is preliminary data.</text>
</comment>
<dbReference type="Pfam" id="PF00440">
    <property type="entry name" value="TetR_N"/>
    <property type="match status" value="1"/>
</dbReference>
<sequence length="305" mass="33033">MNAPRKTARAARSRPDLATAGTPAFKTPVKKTAVNKTPVVKLPAAKAATAAVAKPAKAAPGRATAAKSKTGKSAAAPAPTSQSARTSRTKQLILDAAYAAFVAHGFDGANIEAISQAAGVNKTLVYRHFSNKDELFTVVLENAYLKMRAAEKELALDSCQPTDAIVKMIRFTWTYYDTNPDFLSLVATENLCGGRHLGTSARFPAHASQLMQTVEATIGRGMADGSFRKDVNPVQLWVSIAAMCWFYVANRHTLSATFGAEMLTPAHKKERLEHIIDMVLRDLTGEPAPRPAVVQRSRRRRREFA</sequence>
<dbReference type="InterPro" id="IPR009057">
    <property type="entry name" value="Homeodomain-like_sf"/>
</dbReference>
<reference evidence="5" key="1">
    <citation type="journal article" date="2014" name="Int. J. Syst. Evol. Microbiol.">
        <title>Complete genome sequence of Corynebacterium casei LMG S-19264T (=DSM 44701T), isolated from a smear-ripened cheese.</title>
        <authorList>
            <consortium name="US DOE Joint Genome Institute (JGI-PGF)"/>
            <person name="Walter F."/>
            <person name="Albersmeier A."/>
            <person name="Kalinowski J."/>
            <person name="Ruckert C."/>
        </authorList>
    </citation>
    <scope>NUCLEOTIDE SEQUENCE</scope>
    <source>
        <strain evidence="5">CCM 7897</strain>
    </source>
</reference>
<dbReference type="GO" id="GO:0003677">
    <property type="term" value="F:DNA binding"/>
    <property type="evidence" value="ECO:0007669"/>
    <property type="project" value="UniProtKB-UniRule"/>
</dbReference>
<dbReference type="AlphaFoldDB" id="A0A917BKG8"/>
<feature type="DNA-binding region" description="H-T-H motif" evidence="2">
    <location>
        <begin position="110"/>
        <end position="129"/>
    </location>
</feature>
<evidence type="ECO:0000256" key="3">
    <source>
        <dbReference type="SAM" id="MobiDB-lite"/>
    </source>
</evidence>
<reference evidence="5" key="2">
    <citation type="submission" date="2020-09" db="EMBL/GenBank/DDBJ databases">
        <authorList>
            <person name="Sun Q."/>
            <person name="Sedlacek I."/>
        </authorList>
    </citation>
    <scope>NUCLEOTIDE SEQUENCE</scope>
    <source>
        <strain evidence="5">CCM 7897</strain>
    </source>
</reference>
<evidence type="ECO:0000313" key="5">
    <source>
        <dbReference type="EMBL" id="GGF47383.1"/>
    </source>
</evidence>
<dbReference type="Proteomes" id="UP000606044">
    <property type="component" value="Unassembled WGS sequence"/>
</dbReference>
<dbReference type="SUPFAM" id="SSF48498">
    <property type="entry name" value="Tetracyclin repressor-like, C-terminal domain"/>
    <property type="match status" value="1"/>
</dbReference>
<evidence type="ECO:0000256" key="1">
    <source>
        <dbReference type="ARBA" id="ARBA00023125"/>
    </source>
</evidence>
<dbReference type="Pfam" id="PF17938">
    <property type="entry name" value="TetR_C_29"/>
    <property type="match status" value="1"/>
</dbReference>
<accession>A0A917BKG8</accession>
<feature type="compositionally biased region" description="Basic residues" evidence="3">
    <location>
        <begin position="1"/>
        <end position="12"/>
    </location>
</feature>
<feature type="compositionally biased region" description="Low complexity" evidence="3">
    <location>
        <begin position="49"/>
        <end position="86"/>
    </location>
</feature>
<keyword evidence="6" id="KW-1185">Reference proteome</keyword>
<dbReference type="Gene3D" id="1.10.357.10">
    <property type="entry name" value="Tetracycline Repressor, domain 2"/>
    <property type="match status" value="1"/>
</dbReference>
<dbReference type="InterPro" id="IPR001647">
    <property type="entry name" value="HTH_TetR"/>
</dbReference>
<dbReference type="InterPro" id="IPR036271">
    <property type="entry name" value="Tet_transcr_reg_TetR-rel_C_sf"/>
</dbReference>
<organism evidence="5 6">
    <name type="scientific">Azorhizobium oxalatiphilum</name>
    <dbReference type="NCBI Taxonomy" id="980631"/>
    <lineage>
        <taxon>Bacteria</taxon>
        <taxon>Pseudomonadati</taxon>
        <taxon>Pseudomonadota</taxon>
        <taxon>Alphaproteobacteria</taxon>
        <taxon>Hyphomicrobiales</taxon>
        <taxon>Xanthobacteraceae</taxon>
        <taxon>Azorhizobium</taxon>
    </lineage>
</organism>
<proteinExistence type="predicted"/>
<gene>
    <name evidence="5" type="ORF">GCM10007301_03430</name>
</gene>
<dbReference type="SUPFAM" id="SSF46689">
    <property type="entry name" value="Homeodomain-like"/>
    <property type="match status" value="1"/>
</dbReference>
<dbReference type="PROSITE" id="PS50977">
    <property type="entry name" value="HTH_TETR_2"/>
    <property type="match status" value="1"/>
</dbReference>
<feature type="region of interest" description="Disordered" evidence="3">
    <location>
        <begin position="49"/>
        <end position="87"/>
    </location>
</feature>
<evidence type="ECO:0000313" key="6">
    <source>
        <dbReference type="Proteomes" id="UP000606044"/>
    </source>
</evidence>
<dbReference type="InterPro" id="IPR050109">
    <property type="entry name" value="HTH-type_TetR-like_transc_reg"/>
</dbReference>
<name>A0A917BKG8_9HYPH</name>
<evidence type="ECO:0000259" key="4">
    <source>
        <dbReference type="PROSITE" id="PS50977"/>
    </source>
</evidence>
<keyword evidence="1 2" id="KW-0238">DNA-binding</keyword>
<dbReference type="EMBL" id="BMCT01000001">
    <property type="protein sequence ID" value="GGF47383.1"/>
    <property type="molecule type" value="Genomic_DNA"/>
</dbReference>
<dbReference type="PANTHER" id="PTHR30328">
    <property type="entry name" value="TRANSCRIPTIONAL REPRESSOR"/>
    <property type="match status" value="1"/>
</dbReference>
<protein>
    <recommendedName>
        <fullName evidence="4">HTH tetR-type domain-containing protein</fullName>
    </recommendedName>
</protein>
<feature type="region of interest" description="Disordered" evidence="3">
    <location>
        <begin position="1"/>
        <end position="29"/>
    </location>
</feature>
<dbReference type="InterPro" id="IPR041474">
    <property type="entry name" value="NicS_C"/>
</dbReference>
<dbReference type="PRINTS" id="PR00455">
    <property type="entry name" value="HTHTETR"/>
</dbReference>
<feature type="domain" description="HTH tetR-type" evidence="4">
    <location>
        <begin position="87"/>
        <end position="147"/>
    </location>
</feature>
<evidence type="ECO:0000256" key="2">
    <source>
        <dbReference type="PROSITE-ProRule" id="PRU00335"/>
    </source>
</evidence>